<feature type="transmembrane region" description="Helical" evidence="1">
    <location>
        <begin position="6"/>
        <end position="24"/>
    </location>
</feature>
<keyword evidence="1" id="KW-1133">Transmembrane helix</keyword>
<organism evidence="2 3">
    <name type="scientific">Spirulina subsalsa FACHB-351</name>
    <dbReference type="NCBI Taxonomy" id="234711"/>
    <lineage>
        <taxon>Bacteria</taxon>
        <taxon>Bacillati</taxon>
        <taxon>Cyanobacteriota</taxon>
        <taxon>Cyanophyceae</taxon>
        <taxon>Spirulinales</taxon>
        <taxon>Spirulinaceae</taxon>
        <taxon>Spirulina</taxon>
    </lineage>
</organism>
<dbReference type="EMBL" id="JAIHOM010000064">
    <property type="protein sequence ID" value="MCW6037283.1"/>
    <property type="molecule type" value="Genomic_DNA"/>
</dbReference>
<accession>A0ABT3L6Z9</accession>
<keyword evidence="1" id="KW-0812">Transmembrane</keyword>
<gene>
    <name evidence="2" type="ORF">K4A83_13525</name>
</gene>
<keyword evidence="1" id="KW-0472">Membrane</keyword>
<keyword evidence="3" id="KW-1185">Reference proteome</keyword>
<dbReference type="Proteomes" id="UP001526426">
    <property type="component" value="Unassembled WGS sequence"/>
</dbReference>
<evidence type="ECO:0000313" key="3">
    <source>
        <dbReference type="Proteomes" id="UP001526426"/>
    </source>
</evidence>
<dbReference type="RefSeq" id="WP_265265131.1">
    <property type="nucleotide sequence ID" value="NZ_JAIHOM010000064.1"/>
</dbReference>
<protein>
    <submittedName>
        <fullName evidence="2">Uncharacterized protein</fullName>
    </submittedName>
</protein>
<feature type="transmembrane region" description="Helical" evidence="1">
    <location>
        <begin position="31"/>
        <end position="50"/>
    </location>
</feature>
<evidence type="ECO:0000256" key="1">
    <source>
        <dbReference type="SAM" id="Phobius"/>
    </source>
</evidence>
<reference evidence="2 3" key="1">
    <citation type="submission" date="2021-08" db="EMBL/GenBank/DDBJ databases">
        <title>Draft genome sequence of Spirulina subsalsa with high tolerance to salinity and hype-accumulation of phycocyanin.</title>
        <authorList>
            <person name="Pei H."/>
            <person name="Jiang L."/>
        </authorList>
    </citation>
    <scope>NUCLEOTIDE SEQUENCE [LARGE SCALE GENOMIC DNA]</scope>
    <source>
        <strain evidence="2 3">FACHB-351</strain>
    </source>
</reference>
<feature type="transmembrane region" description="Helical" evidence="1">
    <location>
        <begin position="115"/>
        <end position="139"/>
    </location>
</feature>
<evidence type="ECO:0000313" key="2">
    <source>
        <dbReference type="EMBL" id="MCW6037283.1"/>
    </source>
</evidence>
<comment type="caution">
    <text evidence="2">The sequence shown here is derived from an EMBL/GenBank/DDBJ whole genome shotgun (WGS) entry which is preliminary data.</text>
</comment>
<feature type="transmembrane region" description="Helical" evidence="1">
    <location>
        <begin position="70"/>
        <end position="103"/>
    </location>
</feature>
<sequence>MFARLPNRSLFILCLIYSVFGWLLRRMTPQWQYWALAASLIVLMALMFTAPSSIVRKFFNHLLESDSRAFLSIALLAFLAVLILTWISHFIQIILLVAALALARLELQGLGYKEWPCFLILVLICLGGFTVGLGAHHWYLGLAE</sequence>
<proteinExistence type="predicted"/>
<name>A0ABT3L6Z9_9CYAN</name>